<name>A0A9P5TI90_GYMJU</name>
<accession>A0A9P5TI90</accession>
<proteinExistence type="predicted"/>
<reference evidence="2" key="1">
    <citation type="submission" date="2020-11" db="EMBL/GenBank/DDBJ databases">
        <authorList>
            <consortium name="DOE Joint Genome Institute"/>
            <person name="Ahrendt S."/>
            <person name="Riley R."/>
            <person name="Andreopoulos W."/>
            <person name="LaButti K."/>
            <person name="Pangilinan J."/>
            <person name="Ruiz-duenas F.J."/>
            <person name="Barrasa J.M."/>
            <person name="Sanchez-Garcia M."/>
            <person name="Camarero S."/>
            <person name="Miyauchi S."/>
            <person name="Serrano A."/>
            <person name="Linde D."/>
            <person name="Babiker R."/>
            <person name="Drula E."/>
            <person name="Ayuso-Fernandez I."/>
            <person name="Pacheco R."/>
            <person name="Padilla G."/>
            <person name="Ferreira P."/>
            <person name="Barriuso J."/>
            <person name="Kellner H."/>
            <person name="Castanera R."/>
            <person name="Alfaro M."/>
            <person name="Ramirez L."/>
            <person name="Pisabarro A.G."/>
            <person name="Kuo A."/>
            <person name="Tritt A."/>
            <person name="Lipzen A."/>
            <person name="He G."/>
            <person name="Yan M."/>
            <person name="Ng V."/>
            <person name="Cullen D."/>
            <person name="Martin F."/>
            <person name="Rosso M.-N."/>
            <person name="Henrissat B."/>
            <person name="Hibbett D."/>
            <person name="Martinez A.T."/>
            <person name="Grigoriev I.V."/>
        </authorList>
    </citation>
    <scope>NUCLEOTIDE SEQUENCE</scope>
    <source>
        <strain evidence="2">AH 44721</strain>
    </source>
</reference>
<protein>
    <submittedName>
        <fullName evidence="2">Uncharacterized protein</fullName>
    </submittedName>
</protein>
<evidence type="ECO:0000256" key="1">
    <source>
        <dbReference type="SAM" id="MobiDB-lite"/>
    </source>
</evidence>
<comment type="caution">
    <text evidence="2">The sequence shown here is derived from an EMBL/GenBank/DDBJ whole genome shotgun (WGS) entry which is preliminary data.</text>
</comment>
<organism evidence="2 3">
    <name type="scientific">Gymnopilus junonius</name>
    <name type="common">Spectacular rustgill mushroom</name>
    <name type="synonym">Gymnopilus spectabilis subsp. junonius</name>
    <dbReference type="NCBI Taxonomy" id="109634"/>
    <lineage>
        <taxon>Eukaryota</taxon>
        <taxon>Fungi</taxon>
        <taxon>Dikarya</taxon>
        <taxon>Basidiomycota</taxon>
        <taxon>Agaricomycotina</taxon>
        <taxon>Agaricomycetes</taxon>
        <taxon>Agaricomycetidae</taxon>
        <taxon>Agaricales</taxon>
        <taxon>Agaricineae</taxon>
        <taxon>Hymenogastraceae</taxon>
        <taxon>Gymnopilus</taxon>
    </lineage>
</organism>
<evidence type="ECO:0000313" key="3">
    <source>
        <dbReference type="Proteomes" id="UP000724874"/>
    </source>
</evidence>
<gene>
    <name evidence="2" type="ORF">CPB84DRAFT_1852099</name>
</gene>
<keyword evidence="3" id="KW-1185">Reference proteome</keyword>
<feature type="region of interest" description="Disordered" evidence="1">
    <location>
        <begin position="154"/>
        <end position="208"/>
    </location>
</feature>
<sequence length="208" mass="21769">MSNLTTAEVLTITHAFEEHIATILVEGNPHAIDKVIALWPKVIVQTGHFSDVQHLQALNGTGLFLWTFIKNYKTFCDKKSNADFEGFFQQTREQHTHFCALAAVHARRACATAVSGPAVPGPAPSGPHVSILIGSADSASATYGVPTPPANAPTPFSVASHPTAGSSACHPTPVAAHPTAPVPSNVGNSSYPPTAPSPSYPLHLNGLL</sequence>
<dbReference type="AlphaFoldDB" id="A0A9P5TI90"/>
<dbReference type="EMBL" id="JADNYJ010000149">
    <property type="protein sequence ID" value="KAF8879424.1"/>
    <property type="molecule type" value="Genomic_DNA"/>
</dbReference>
<dbReference type="Proteomes" id="UP000724874">
    <property type="component" value="Unassembled WGS sequence"/>
</dbReference>
<feature type="compositionally biased region" description="Low complexity" evidence="1">
    <location>
        <begin position="170"/>
        <end position="183"/>
    </location>
</feature>
<evidence type="ECO:0000313" key="2">
    <source>
        <dbReference type="EMBL" id="KAF8879424.1"/>
    </source>
</evidence>